<comment type="caution">
    <text evidence="2">The sequence shown here is derived from an EMBL/GenBank/DDBJ whole genome shotgun (WGS) entry which is preliminary data.</text>
</comment>
<gene>
    <name evidence="2" type="ORF">LIER_42007</name>
</gene>
<reference evidence="2 3" key="1">
    <citation type="submission" date="2024-01" db="EMBL/GenBank/DDBJ databases">
        <title>The complete chloroplast genome sequence of Lithospermum erythrorhizon: insights into the phylogenetic relationship among Boraginaceae species and the maternal lineages of purple gromwells.</title>
        <authorList>
            <person name="Okada T."/>
            <person name="Watanabe K."/>
        </authorList>
    </citation>
    <scope>NUCLEOTIDE SEQUENCE [LARGE SCALE GENOMIC DNA]</scope>
</reference>
<evidence type="ECO:0000313" key="3">
    <source>
        <dbReference type="Proteomes" id="UP001454036"/>
    </source>
</evidence>
<protein>
    <recommendedName>
        <fullName evidence="4">Retrotransposon Copia-like N-terminal domain-containing protein</fullName>
    </recommendedName>
</protein>
<dbReference type="PANTHER" id="PTHR47481:SF29">
    <property type="entry name" value="RETROTRANSPOSON GAG DOMAIN-CONTAINING PROTEIN"/>
    <property type="match status" value="1"/>
</dbReference>
<organism evidence="2 3">
    <name type="scientific">Lithospermum erythrorhizon</name>
    <name type="common">Purple gromwell</name>
    <name type="synonym">Lithospermum officinale var. erythrorhizon</name>
    <dbReference type="NCBI Taxonomy" id="34254"/>
    <lineage>
        <taxon>Eukaryota</taxon>
        <taxon>Viridiplantae</taxon>
        <taxon>Streptophyta</taxon>
        <taxon>Embryophyta</taxon>
        <taxon>Tracheophyta</taxon>
        <taxon>Spermatophyta</taxon>
        <taxon>Magnoliopsida</taxon>
        <taxon>eudicotyledons</taxon>
        <taxon>Gunneridae</taxon>
        <taxon>Pentapetalae</taxon>
        <taxon>asterids</taxon>
        <taxon>lamiids</taxon>
        <taxon>Boraginales</taxon>
        <taxon>Boraginaceae</taxon>
        <taxon>Boraginoideae</taxon>
        <taxon>Lithospermeae</taxon>
        <taxon>Lithospermum</taxon>
    </lineage>
</organism>
<proteinExistence type="predicted"/>
<feature type="compositionally biased region" description="Low complexity" evidence="1">
    <location>
        <begin position="12"/>
        <end position="23"/>
    </location>
</feature>
<sequence>MVPDLPASNSKSTGTTPPTGHTSLKLPTVAPVSTNVKNHMSVEMTYDNYVSWKHLIIIFLRGQKALSVVDGIMSCLDSSHPQYDMWIQCNDIALSWIHATLNLSVDQTLLNYNCQLAYNAWVILEQLFQDHTSATRMHLRAQFQLFSKGNLSMDDYLQQLHSLYSIGENVKESVLVAQVLLFSRQPSMLLSLGLMQPLQDQVFPLFVRY</sequence>
<evidence type="ECO:0000256" key="1">
    <source>
        <dbReference type="SAM" id="MobiDB-lite"/>
    </source>
</evidence>
<accession>A0AAV3RIV8</accession>
<feature type="region of interest" description="Disordered" evidence="1">
    <location>
        <begin position="1"/>
        <end position="26"/>
    </location>
</feature>
<keyword evidence="3" id="KW-1185">Reference proteome</keyword>
<evidence type="ECO:0008006" key="4">
    <source>
        <dbReference type="Google" id="ProtNLM"/>
    </source>
</evidence>
<dbReference type="EMBL" id="BAABME010027698">
    <property type="protein sequence ID" value="GAA0175988.1"/>
    <property type="molecule type" value="Genomic_DNA"/>
</dbReference>
<dbReference type="AlphaFoldDB" id="A0AAV3RIV8"/>
<dbReference type="PANTHER" id="PTHR47481">
    <property type="match status" value="1"/>
</dbReference>
<dbReference type="Proteomes" id="UP001454036">
    <property type="component" value="Unassembled WGS sequence"/>
</dbReference>
<evidence type="ECO:0000313" key="2">
    <source>
        <dbReference type="EMBL" id="GAA0175988.1"/>
    </source>
</evidence>
<name>A0AAV3RIV8_LITER</name>